<dbReference type="InterPro" id="IPR012674">
    <property type="entry name" value="Calycin"/>
</dbReference>
<sequence length="137" mass="15517">MKPIQIQLTSVIRSFEGETDKYEMWLEGQLTEKRDAHYIRYTEEQQGGSIKTIIKITEDAALIMRSGAVTMRLPLHREVPQTGHYNSPAGEMPLDIHTKQLAHDKAMGEFSTQYELAISGQTVGLYTLTINYTEVGQ</sequence>
<protein>
    <submittedName>
        <fullName evidence="1">Putative beta-barrel protein YwiB</fullName>
    </submittedName>
</protein>
<evidence type="ECO:0000313" key="1">
    <source>
        <dbReference type="EMBL" id="CEA01698.1"/>
    </source>
</evidence>
<accession>A0A078M2S4</accession>
<gene>
    <name evidence="1" type="primary">ywiB</name>
    <name evidence="1" type="ORF">BN1050_00996</name>
</gene>
<dbReference type="SUPFAM" id="SSF50814">
    <property type="entry name" value="Lipocalins"/>
    <property type="match status" value="1"/>
</dbReference>
<dbReference type="HOGENOM" id="CLU_120388_2_2_9"/>
<name>A0A078M2S4_9BACL</name>
<dbReference type="Pfam" id="PF09148">
    <property type="entry name" value="DUF1934"/>
    <property type="match status" value="1"/>
</dbReference>
<dbReference type="PATRIC" id="fig|1461583.4.peg.957"/>
<proteinExistence type="predicted"/>
<dbReference type="Gene3D" id="2.40.128.20">
    <property type="match status" value="1"/>
</dbReference>
<dbReference type="AlphaFoldDB" id="A0A078M2S4"/>
<dbReference type="EMBL" id="LN483074">
    <property type="protein sequence ID" value="CEA01698.1"/>
    <property type="molecule type" value="Genomic_DNA"/>
</dbReference>
<reference evidence="1" key="1">
    <citation type="submission" date="2014-07" db="EMBL/GenBank/DDBJ databases">
        <authorList>
            <person name="Urmite Genomes Urmite Genomes"/>
        </authorList>
    </citation>
    <scope>NUCLEOTIDE SEQUENCE</scope>
    <source>
        <strain evidence="1">13S34_air</strain>
    </source>
</reference>
<dbReference type="InterPro" id="IPR015231">
    <property type="entry name" value="DUF1934"/>
</dbReference>
<organism evidence="1">
    <name type="scientific">Metalysinibacillus saudimassiliensis</name>
    <dbReference type="NCBI Taxonomy" id="1461583"/>
    <lineage>
        <taxon>Bacteria</taxon>
        <taxon>Bacillati</taxon>
        <taxon>Bacillota</taxon>
        <taxon>Bacilli</taxon>
        <taxon>Bacillales</taxon>
        <taxon>Caryophanaceae</taxon>
        <taxon>Metalysinibacillus</taxon>
    </lineage>
</organism>